<evidence type="ECO:0000313" key="7">
    <source>
        <dbReference type="Proteomes" id="UP000005238"/>
    </source>
</evidence>
<name>H3G4X9_PHYRM</name>
<dbReference type="OMA" id="PLEWTHR"/>
<evidence type="ECO:0000259" key="5">
    <source>
        <dbReference type="PROSITE" id="PS50290"/>
    </source>
</evidence>
<keyword evidence="1" id="KW-0808">Transferase</keyword>
<reference evidence="7" key="1">
    <citation type="journal article" date="2006" name="Science">
        <title>Phytophthora genome sequences uncover evolutionary origins and mechanisms of pathogenesis.</title>
        <authorList>
            <person name="Tyler B.M."/>
            <person name="Tripathy S."/>
            <person name="Zhang X."/>
            <person name="Dehal P."/>
            <person name="Jiang R.H."/>
            <person name="Aerts A."/>
            <person name="Arredondo F.D."/>
            <person name="Baxter L."/>
            <person name="Bensasson D."/>
            <person name="Beynon J.L."/>
            <person name="Chapman J."/>
            <person name="Damasceno C.M."/>
            <person name="Dorrance A.E."/>
            <person name="Dou D."/>
            <person name="Dickerman A.W."/>
            <person name="Dubchak I.L."/>
            <person name="Garbelotto M."/>
            <person name="Gijzen M."/>
            <person name="Gordon S.G."/>
            <person name="Govers F."/>
            <person name="Grunwald N.J."/>
            <person name="Huang W."/>
            <person name="Ivors K.L."/>
            <person name="Jones R.W."/>
            <person name="Kamoun S."/>
            <person name="Krampis K."/>
            <person name="Lamour K.H."/>
            <person name="Lee M.K."/>
            <person name="McDonald W.H."/>
            <person name="Medina M."/>
            <person name="Meijer H.J."/>
            <person name="Nordberg E.K."/>
            <person name="Maclean D.J."/>
            <person name="Ospina-Giraldo M.D."/>
            <person name="Morris P.F."/>
            <person name="Phuntumart V."/>
            <person name="Putnam N.H."/>
            <person name="Rash S."/>
            <person name="Rose J.K."/>
            <person name="Sakihama Y."/>
            <person name="Salamov A.A."/>
            <person name="Savidor A."/>
            <person name="Scheuring C.F."/>
            <person name="Smith B.M."/>
            <person name="Sobral B.W."/>
            <person name="Terry A."/>
            <person name="Torto-Alalibo T.A."/>
            <person name="Win J."/>
            <person name="Xu Z."/>
            <person name="Zhang H."/>
            <person name="Grigoriev I.V."/>
            <person name="Rokhsar D.S."/>
            <person name="Boore J.L."/>
        </authorList>
    </citation>
    <scope>NUCLEOTIDE SEQUENCE [LARGE SCALE GENOMIC DNA]</scope>
    <source>
        <strain evidence="7">Pr102</strain>
    </source>
</reference>
<dbReference type="EnsemblProtists" id="Phyra38706">
    <property type="protein sequence ID" value="Phyra38706"/>
    <property type="gene ID" value="Phyra38706"/>
</dbReference>
<dbReference type="PANTHER" id="PTHR10048:SF14">
    <property type="entry name" value="LD28067P"/>
    <property type="match status" value="1"/>
</dbReference>
<dbReference type="InterPro" id="IPR015433">
    <property type="entry name" value="PI3/4_kinase"/>
</dbReference>
<dbReference type="CDD" id="cd00891">
    <property type="entry name" value="PI3Kc"/>
    <property type="match status" value="1"/>
</dbReference>
<dbReference type="Gene3D" id="1.10.1070.11">
    <property type="entry name" value="Phosphatidylinositol 3-/4-kinase, catalytic domain"/>
    <property type="match status" value="1"/>
</dbReference>
<dbReference type="Proteomes" id="UP000005238">
    <property type="component" value="Unassembled WGS sequence"/>
</dbReference>
<evidence type="ECO:0000256" key="1">
    <source>
        <dbReference type="ARBA" id="ARBA00022679"/>
    </source>
</evidence>
<dbReference type="PROSITE" id="PS00915">
    <property type="entry name" value="PI3_4_KINASE_1"/>
    <property type="match status" value="1"/>
</dbReference>
<dbReference type="eggNOG" id="KOG0904">
    <property type="taxonomic scope" value="Eukaryota"/>
</dbReference>
<dbReference type="HOGENOM" id="CLU_002446_1_0_1"/>
<keyword evidence="2" id="KW-0547">Nucleotide-binding</keyword>
<accession>H3G4X9</accession>
<evidence type="ECO:0000256" key="4">
    <source>
        <dbReference type="ARBA" id="ARBA00022840"/>
    </source>
</evidence>
<feature type="domain" description="PI3K/PI4K catalytic" evidence="5">
    <location>
        <begin position="1"/>
        <end position="245"/>
    </location>
</feature>
<keyword evidence="3" id="KW-0418">Kinase</keyword>
<dbReference type="VEuPathDB" id="FungiDB:KRP23_8571"/>
<dbReference type="VEuPathDB" id="FungiDB:KRP22_9807"/>
<dbReference type="SMART" id="SM00146">
    <property type="entry name" value="PI3Kc"/>
    <property type="match status" value="1"/>
</dbReference>
<dbReference type="AlphaFoldDB" id="H3G4X9"/>
<dbReference type="InterPro" id="IPR035448">
    <property type="entry name" value="PI3Kc"/>
</dbReference>
<dbReference type="STRING" id="164328.H3G4X9"/>
<keyword evidence="7" id="KW-1185">Reference proteome</keyword>
<dbReference type="Gene3D" id="3.30.1010.10">
    <property type="entry name" value="Phosphatidylinositol 3-kinase Catalytic Subunit, Chain A, domain 4"/>
    <property type="match status" value="1"/>
</dbReference>
<dbReference type="GO" id="GO:0046854">
    <property type="term" value="P:phosphatidylinositol phosphate biosynthetic process"/>
    <property type="evidence" value="ECO:0007669"/>
    <property type="project" value="InterPro"/>
</dbReference>
<dbReference type="GO" id="GO:0016301">
    <property type="term" value="F:kinase activity"/>
    <property type="evidence" value="ECO:0007669"/>
    <property type="project" value="UniProtKB-KW"/>
</dbReference>
<dbReference type="InterPro" id="IPR018936">
    <property type="entry name" value="PI3/4_kinase_CS"/>
</dbReference>
<proteinExistence type="predicted"/>
<evidence type="ECO:0000313" key="6">
    <source>
        <dbReference type="EnsemblProtists" id="Phyra38706"/>
    </source>
</evidence>
<reference evidence="6" key="2">
    <citation type="submission" date="2015-06" db="UniProtKB">
        <authorList>
            <consortium name="EnsemblProtists"/>
        </authorList>
    </citation>
    <scope>IDENTIFICATION</scope>
    <source>
        <strain evidence="6">Pr102</strain>
    </source>
</reference>
<dbReference type="PROSITE" id="PS50290">
    <property type="entry name" value="PI3_4_KINASE_3"/>
    <property type="match status" value="1"/>
</dbReference>
<dbReference type="InParanoid" id="H3G4X9"/>
<dbReference type="Pfam" id="PF00454">
    <property type="entry name" value="PI3_PI4_kinase"/>
    <property type="match status" value="2"/>
</dbReference>
<dbReference type="SUPFAM" id="SSF56112">
    <property type="entry name" value="Protein kinase-like (PK-like)"/>
    <property type="match status" value="1"/>
</dbReference>
<protein>
    <recommendedName>
        <fullName evidence="5">PI3K/PI4K catalytic domain-containing protein</fullName>
    </recommendedName>
</protein>
<dbReference type="GO" id="GO:0005524">
    <property type="term" value="F:ATP binding"/>
    <property type="evidence" value="ECO:0007669"/>
    <property type="project" value="UniProtKB-KW"/>
</dbReference>
<keyword evidence="4" id="KW-0067">ATP-binding</keyword>
<dbReference type="PROSITE" id="PS00916">
    <property type="entry name" value="PI3_4_KINASE_2"/>
    <property type="match status" value="1"/>
</dbReference>
<organism evidence="6 7">
    <name type="scientific">Phytophthora ramorum</name>
    <name type="common">Sudden oak death agent</name>
    <dbReference type="NCBI Taxonomy" id="164328"/>
    <lineage>
        <taxon>Eukaryota</taxon>
        <taxon>Sar</taxon>
        <taxon>Stramenopiles</taxon>
        <taxon>Oomycota</taxon>
        <taxon>Peronosporomycetes</taxon>
        <taxon>Peronosporales</taxon>
        <taxon>Peronosporaceae</taxon>
        <taxon>Phytophthora</taxon>
    </lineage>
</organism>
<dbReference type="InterPro" id="IPR036940">
    <property type="entry name" value="PI3/4_kinase_cat_sf"/>
</dbReference>
<dbReference type="InterPro" id="IPR000403">
    <property type="entry name" value="PI3/4_kinase_cat_dom"/>
</dbReference>
<dbReference type="PANTHER" id="PTHR10048">
    <property type="entry name" value="PHOSPHATIDYLINOSITOL KINASE"/>
    <property type="match status" value="1"/>
</dbReference>
<dbReference type="InterPro" id="IPR011009">
    <property type="entry name" value="Kinase-like_dom_sf"/>
</dbReference>
<evidence type="ECO:0000256" key="3">
    <source>
        <dbReference type="ARBA" id="ARBA00022777"/>
    </source>
</evidence>
<evidence type="ECO:0000256" key="2">
    <source>
        <dbReference type="ARBA" id="ARBA00022741"/>
    </source>
</evidence>
<dbReference type="FunFam" id="1.10.1070.11:FF:000001">
    <property type="entry name" value="Phosphatidylinositol 4,5-bisphosphate 3-kinase catalytic subunit"/>
    <property type="match status" value="1"/>
</dbReference>
<sequence length="257" mass="28830">YVIFKSGDDLRQDQLVLQILRVMDDLWREAGLDLCLLPYACISTGDEIGMIEVVGDSETLASIIYERHAKSRTKLGRKLNAAKDALVKDGEITQNFVRSCAGYCVATFVLGIGDRHNDNIMLQRSGKFFHIDFGHFLGNFKSKLGVKRERAPFVFTPSMLDAMGGKKSENYQQFQQLACEAFQVLRTNSNLLITLLVLAVTCGIPELHNVNCIQWVHKTLMLDLSDDEACEAFKKLIHVALHTTTTKLNDAVHLMAH</sequence>
<dbReference type="EMBL" id="DS565998">
    <property type="status" value="NOT_ANNOTATED_CDS"/>
    <property type="molecule type" value="Genomic_DNA"/>
</dbReference>